<reference evidence="3 4" key="1">
    <citation type="submission" date="2020-08" db="EMBL/GenBank/DDBJ databases">
        <title>Genome public.</title>
        <authorList>
            <person name="Liu C."/>
            <person name="Sun Q."/>
        </authorList>
    </citation>
    <scope>NUCLEOTIDE SEQUENCE [LARGE SCALE GENOMIC DNA]</scope>
    <source>
        <strain evidence="3 4">3_YM_SP_D4_24.mj</strain>
    </source>
</reference>
<evidence type="ECO:0000313" key="4">
    <source>
        <dbReference type="Proteomes" id="UP000661649"/>
    </source>
</evidence>
<dbReference type="EMBL" id="JACRTP010000004">
    <property type="protein sequence ID" value="MBC8629034.1"/>
    <property type="molecule type" value="Genomic_DNA"/>
</dbReference>
<evidence type="ECO:0000256" key="1">
    <source>
        <dbReference type="SAM" id="SignalP"/>
    </source>
</evidence>
<feature type="chain" id="PRO_5045046497" description="EF-hand domain-containing protein" evidence="1">
    <location>
        <begin position="24"/>
        <end position="213"/>
    </location>
</feature>
<dbReference type="InterPro" id="IPR018247">
    <property type="entry name" value="EF_Hand_1_Ca_BS"/>
</dbReference>
<dbReference type="RefSeq" id="WP_187558797.1">
    <property type="nucleotide sequence ID" value="NZ_JACRTP010000004.1"/>
</dbReference>
<name>A0ABR7PCL5_9FIRM</name>
<feature type="signal peptide" evidence="1">
    <location>
        <begin position="1"/>
        <end position="23"/>
    </location>
</feature>
<evidence type="ECO:0000259" key="2">
    <source>
        <dbReference type="PROSITE" id="PS50222"/>
    </source>
</evidence>
<dbReference type="PROSITE" id="PS50222">
    <property type="entry name" value="EF_HAND_2"/>
    <property type="match status" value="1"/>
</dbReference>
<accession>A0ABR7PCL5</accession>
<dbReference type="InterPro" id="IPR002048">
    <property type="entry name" value="EF_hand_dom"/>
</dbReference>
<proteinExistence type="predicted"/>
<protein>
    <recommendedName>
        <fullName evidence="2">EF-hand domain-containing protein</fullName>
    </recommendedName>
</protein>
<dbReference type="SUPFAM" id="SSF47473">
    <property type="entry name" value="EF-hand"/>
    <property type="match status" value="1"/>
</dbReference>
<keyword evidence="4" id="KW-1185">Reference proteome</keyword>
<sequence>MKKQGILKIFAGMMLIVTTTACGSSSAGVKNVDLKDPDGDYHVQVDFKTNEVTLSCDVENDDTGTGEGWSEILKACNREQDSAINFETMSFNTTYKMSDDFKKVFKDFWENDFQNEYSGVEINEDGTTADIVDLCRFLALGEQWEENPNLLVTERPVVEDGAEGAVEVFVTYDGKEEKFQKADTDKDGYISVQEYIKMMVSNYEETIKEFEAI</sequence>
<gene>
    <name evidence="3" type="ORF">H8712_10510</name>
</gene>
<dbReference type="PROSITE" id="PS00018">
    <property type="entry name" value="EF_HAND_1"/>
    <property type="match status" value="1"/>
</dbReference>
<dbReference type="PROSITE" id="PS51257">
    <property type="entry name" value="PROKAR_LIPOPROTEIN"/>
    <property type="match status" value="1"/>
</dbReference>
<keyword evidence="1" id="KW-0732">Signal</keyword>
<dbReference type="Pfam" id="PF00036">
    <property type="entry name" value="EF-hand_1"/>
    <property type="match status" value="1"/>
</dbReference>
<comment type="caution">
    <text evidence="3">The sequence shown here is derived from an EMBL/GenBank/DDBJ whole genome shotgun (WGS) entry which is preliminary data.</text>
</comment>
<evidence type="ECO:0000313" key="3">
    <source>
        <dbReference type="EMBL" id="MBC8629034.1"/>
    </source>
</evidence>
<dbReference type="Gene3D" id="1.10.238.10">
    <property type="entry name" value="EF-hand"/>
    <property type="match status" value="1"/>
</dbReference>
<dbReference type="InterPro" id="IPR011992">
    <property type="entry name" value="EF-hand-dom_pair"/>
</dbReference>
<dbReference type="Proteomes" id="UP000661649">
    <property type="component" value="Unassembled WGS sequence"/>
</dbReference>
<feature type="domain" description="EF-hand" evidence="2">
    <location>
        <begin position="170"/>
        <end position="205"/>
    </location>
</feature>
<organism evidence="3 4">
    <name type="scientific">Blautia stercoris</name>
    <dbReference type="NCBI Taxonomy" id="871664"/>
    <lineage>
        <taxon>Bacteria</taxon>
        <taxon>Bacillati</taxon>
        <taxon>Bacillota</taxon>
        <taxon>Clostridia</taxon>
        <taxon>Lachnospirales</taxon>
        <taxon>Lachnospiraceae</taxon>
        <taxon>Blautia</taxon>
    </lineage>
</organism>